<evidence type="ECO:0000313" key="1">
    <source>
        <dbReference type="EMBL" id="GIY81461.1"/>
    </source>
</evidence>
<reference evidence="1 2" key="1">
    <citation type="submission" date="2021-06" db="EMBL/GenBank/DDBJ databases">
        <title>Caerostris extrusa draft genome.</title>
        <authorList>
            <person name="Kono N."/>
            <person name="Arakawa K."/>
        </authorList>
    </citation>
    <scope>NUCLEOTIDE SEQUENCE [LARGE SCALE GENOMIC DNA]</scope>
</reference>
<name>A0AAV4WG07_CAEEX</name>
<keyword evidence="2" id="KW-1185">Reference proteome</keyword>
<sequence length="78" mass="8576">MGLIQRQQTEQKSIFGILNPCENMGDTYRADGRGALPARQMEPPPATYLSTSQIKNAPLSEGFLATPLDERDLIVLIS</sequence>
<proteinExistence type="predicted"/>
<accession>A0AAV4WG07</accession>
<organism evidence="1 2">
    <name type="scientific">Caerostris extrusa</name>
    <name type="common">Bark spider</name>
    <name type="synonym">Caerostris bankana</name>
    <dbReference type="NCBI Taxonomy" id="172846"/>
    <lineage>
        <taxon>Eukaryota</taxon>
        <taxon>Metazoa</taxon>
        <taxon>Ecdysozoa</taxon>
        <taxon>Arthropoda</taxon>
        <taxon>Chelicerata</taxon>
        <taxon>Arachnida</taxon>
        <taxon>Araneae</taxon>
        <taxon>Araneomorphae</taxon>
        <taxon>Entelegynae</taxon>
        <taxon>Araneoidea</taxon>
        <taxon>Araneidae</taxon>
        <taxon>Caerostris</taxon>
    </lineage>
</organism>
<dbReference type="AlphaFoldDB" id="A0AAV4WG07"/>
<protein>
    <submittedName>
        <fullName evidence="1">Uncharacterized protein</fullName>
    </submittedName>
</protein>
<gene>
    <name evidence="1" type="ORF">CEXT_240481</name>
</gene>
<evidence type="ECO:0000313" key="2">
    <source>
        <dbReference type="Proteomes" id="UP001054945"/>
    </source>
</evidence>
<comment type="caution">
    <text evidence="1">The sequence shown here is derived from an EMBL/GenBank/DDBJ whole genome shotgun (WGS) entry which is preliminary data.</text>
</comment>
<dbReference type="Proteomes" id="UP001054945">
    <property type="component" value="Unassembled WGS sequence"/>
</dbReference>
<dbReference type="EMBL" id="BPLR01016129">
    <property type="protein sequence ID" value="GIY81461.1"/>
    <property type="molecule type" value="Genomic_DNA"/>
</dbReference>